<dbReference type="AlphaFoldDB" id="A0A7R8V2N9"/>
<dbReference type="EMBL" id="LR899013">
    <property type="protein sequence ID" value="CAD7091528.1"/>
    <property type="molecule type" value="Genomic_DNA"/>
</dbReference>
<evidence type="ECO:0000256" key="2">
    <source>
        <dbReference type="SAM" id="Phobius"/>
    </source>
</evidence>
<gene>
    <name evidence="4" type="ORF">HERILL_LOCUS13943</name>
</gene>
<evidence type="ECO:0000313" key="4">
    <source>
        <dbReference type="EMBL" id="CAD7091528.1"/>
    </source>
</evidence>
<reference evidence="4 5" key="1">
    <citation type="submission" date="2020-11" db="EMBL/GenBank/DDBJ databases">
        <authorList>
            <person name="Wallbank WR R."/>
            <person name="Pardo Diaz C."/>
            <person name="Kozak K."/>
            <person name="Martin S."/>
            <person name="Jiggins C."/>
            <person name="Moest M."/>
            <person name="Warren A I."/>
            <person name="Generalovic N T."/>
            <person name="Byers J.R.P. K."/>
            <person name="Montejo-Kovacevich G."/>
            <person name="Yen C E."/>
        </authorList>
    </citation>
    <scope>NUCLEOTIDE SEQUENCE [LARGE SCALE GENOMIC DNA]</scope>
</reference>
<name>A0A7R8V2N9_HERIL</name>
<feature type="region of interest" description="Disordered" evidence="1">
    <location>
        <begin position="186"/>
        <end position="208"/>
    </location>
</feature>
<dbReference type="OrthoDB" id="8195614at2759"/>
<accession>A0A7R8V2N9</accession>
<feature type="compositionally biased region" description="Low complexity" evidence="1">
    <location>
        <begin position="189"/>
        <end position="208"/>
    </location>
</feature>
<feature type="signal peptide" evidence="3">
    <location>
        <begin position="1"/>
        <end position="25"/>
    </location>
</feature>
<keyword evidence="2" id="KW-1133">Transmembrane helix</keyword>
<organism evidence="4 5">
    <name type="scientific">Hermetia illucens</name>
    <name type="common">Black soldier fly</name>
    <dbReference type="NCBI Taxonomy" id="343691"/>
    <lineage>
        <taxon>Eukaryota</taxon>
        <taxon>Metazoa</taxon>
        <taxon>Ecdysozoa</taxon>
        <taxon>Arthropoda</taxon>
        <taxon>Hexapoda</taxon>
        <taxon>Insecta</taxon>
        <taxon>Pterygota</taxon>
        <taxon>Neoptera</taxon>
        <taxon>Endopterygota</taxon>
        <taxon>Diptera</taxon>
        <taxon>Brachycera</taxon>
        <taxon>Stratiomyomorpha</taxon>
        <taxon>Stratiomyidae</taxon>
        <taxon>Hermetiinae</taxon>
        <taxon>Hermetia</taxon>
    </lineage>
</organism>
<evidence type="ECO:0000256" key="3">
    <source>
        <dbReference type="SAM" id="SignalP"/>
    </source>
</evidence>
<dbReference type="InParanoid" id="A0A7R8V2N9"/>
<evidence type="ECO:0000313" key="5">
    <source>
        <dbReference type="Proteomes" id="UP000594454"/>
    </source>
</evidence>
<evidence type="ECO:0008006" key="6">
    <source>
        <dbReference type="Google" id="ProtNLM"/>
    </source>
</evidence>
<keyword evidence="2" id="KW-0472">Membrane</keyword>
<feature type="chain" id="PRO_5031028127" description="Fibronectin type-III domain-containing protein" evidence="3">
    <location>
        <begin position="26"/>
        <end position="350"/>
    </location>
</feature>
<proteinExistence type="predicted"/>
<keyword evidence="2" id="KW-0812">Transmembrane</keyword>
<protein>
    <recommendedName>
        <fullName evidence="6">Fibronectin type-III domain-containing protein</fullName>
    </recommendedName>
</protein>
<keyword evidence="3" id="KW-0732">Signal</keyword>
<evidence type="ECO:0000256" key="1">
    <source>
        <dbReference type="SAM" id="MobiDB-lite"/>
    </source>
</evidence>
<feature type="transmembrane region" description="Helical" evidence="2">
    <location>
        <begin position="269"/>
        <end position="292"/>
    </location>
</feature>
<dbReference type="Proteomes" id="UP000594454">
    <property type="component" value="Chromosome 5"/>
</dbReference>
<keyword evidence="5" id="KW-1185">Reference proteome</keyword>
<sequence length="350" mass="38079">MRSRPRSSWWALALILAALGLHADAATTAGSGLFGKVKPTYTRVLQCREGCLEKFAIKESICQQRPECSMCWDECAKPPPPKINKSILETWALRTVSMLQQGALVLVDVAWAPLNMPNQCLVTWEVSGGGLMGNLLTESSSVQLSLWPDTKYRVQVTCKNKKTGAMSRSLPLTIDTMEANPIATKETEVSSSTTPSVQTIGTTTTPQDPTTIISDDELKYKEFHEFYDHLAAKWNPSNSGDVTVSKVVPASQSDYSTLPIATLSELQQPLLACAIGGVIVLAVVLSFYVWLWTAHSTPSDKKHLFEEDNSSVICPSIGETNHFGSGVATDSDTAALDPTNYSRTVHVLTV</sequence>